<dbReference type="STRING" id="1423753.FD28_GL001501"/>
<dbReference type="RefSeq" id="WP_057735318.1">
    <property type="nucleotide sequence ID" value="NZ_AZFS01000066.1"/>
</dbReference>
<keyword evidence="1" id="KW-0732">Signal</keyword>
<accession>A0A0R1UIE9</accession>
<feature type="chain" id="PRO_5006411721" description="D-alanyl-D-alanine carboxypeptidase" evidence="1">
    <location>
        <begin position="28"/>
        <end position="259"/>
    </location>
</feature>
<organism evidence="2 3">
    <name type="scientific">Levilactobacillus hammesii DSM 16381</name>
    <dbReference type="NCBI Taxonomy" id="1423753"/>
    <lineage>
        <taxon>Bacteria</taxon>
        <taxon>Bacillati</taxon>
        <taxon>Bacillota</taxon>
        <taxon>Bacilli</taxon>
        <taxon>Lactobacillales</taxon>
        <taxon>Lactobacillaceae</taxon>
        <taxon>Levilactobacillus</taxon>
    </lineage>
</organism>
<gene>
    <name evidence="2" type="ORF">FD28_GL001501</name>
</gene>
<evidence type="ECO:0000256" key="1">
    <source>
        <dbReference type="SAM" id="SignalP"/>
    </source>
</evidence>
<reference evidence="2 3" key="1">
    <citation type="journal article" date="2015" name="Genome Announc.">
        <title>Expanding the biotechnology potential of lactobacilli through comparative genomics of 213 strains and associated genera.</title>
        <authorList>
            <person name="Sun Z."/>
            <person name="Harris H.M."/>
            <person name="McCann A."/>
            <person name="Guo C."/>
            <person name="Argimon S."/>
            <person name="Zhang W."/>
            <person name="Yang X."/>
            <person name="Jeffery I.B."/>
            <person name="Cooney J.C."/>
            <person name="Kagawa T.F."/>
            <person name="Liu W."/>
            <person name="Song Y."/>
            <person name="Salvetti E."/>
            <person name="Wrobel A."/>
            <person name="Rasinkangas P."/>
            <person name="Parkhill J."/>
            <person name="Rea M.C."/>
            <person name="O'Sullivan O."/>
            <person name="Ritari J."/>
            <person name="Douillard F.P."/>
            <person name="Paul Ross R."/>
            <person name="Yang R."/>
            <person name="Briner A.E."/>
            <person name="Felis G.E."/>
            <person name="de Vos W.M."/>
            <person name="Barrangou R."/>
            <person name="Klaenhammer T.R."/>
            <person name="Caufield P.W."/>
            <person name="Cui Y."/>
            <person name="Zhang H."/>
            <person name="O'Toole P.W."/>
        </authorList>
    </citation>
    <scope>NUCLEOTIDE SEQUENCE [LARGE SCALE GENOMIC DNA]</scope>
    <source>
        <strain evidence="2 3">DSM 16381</strain>
    </source>
</reference>
<keyword evidence="3" id="KW-1185">Reference proteome</keyword>
<proteinExistence type="predicted"/>
<protein>
    <recommendedName>
        <fullName evidence="4">D-alanyl-D-alanine carboxypeptidase</fullName>
    </recommendedName>
</protein>
<dbReference type="OrthoDB" id="2276245at2"/>
<dbReference type="AlphaFoldDB" id="A0A0R1UIE9"/>
<dbReference type="Proteomes" id="UP000051580">
    <property type="component" value="Unassembled WGS sequence"/>
</dbReference>
<comment type="caution">
    <text evidence="2">The sequence shown here is derived from an EMBL/GenBank/DDBJ whole genome shotgun (WGS) entry which is preliminary data.</text>
</comment>
<evidence type="ECO:0000313" key="3">
    <source>
        <dbReference type="Proteomes" id="UP000051580"/>
    </source>
</evidence>
<name>A0A0R1UIE9_9LACO</name>
<dbReference type="PATRIC" id="fig|1423753.3.peg.1563"/>
<evidence type="ECO:0008006" key="4">
    <source>
        <dbReference type="Google" id="ProtNLM"/>
    </source>
</evidence>
<dbReference type="EMBL" id="AZFS01000066">
    <property type="protein sequence ID" value="KRL93054.1"/>
    <property type="molecule type" value="Genomic_DNA"/>
</dbReference>
<sequence length="259" mass="28365">MKKIVQALVVLVAGAAVLGVSSTTASANSQYSAKRSNSVRLIWRKSMGRHAFKATTGARYSRHLAVRYGNNAATSNVTWYTDAHEKFYKKAQGHNAIYYHVKSADGTLQGWIWRGYLKTIKNKNVVTVTNAADTDPTVDSAAMCRAMFPNDTYDSKLTWAADAFFTIDDSADVNDLRNQTAMSQHVAAYTPFKTMKYIDFNSKNPNSLKSIDAALTAAGYDAKTRATYQGWSVGGSVVGLDETLEGVNPGEGMIYLIQK</sequence>
<feature type="signal peptide" evidence="1">
    <location>
        <begin position="1"/>
        <end position="27"/>
    </location>
</feature>
<evidence type="ECO:0000313" key="2">
    <source>
        <dbReference type="EMBL" id="KRL93054.1"/>
    </source>
</evidence>